<dbReference type="RefSeq" id="WP_208258684.1">
    <property type="nucleotide sequence ID" value="NZ_JAGEOJ010000011.1"/>
</dbReference>
<evidence type="ECO:0000256" key="1">
    <source>
        <dbReference type="SAM" id="MobiDB-lite"/>
    </source>
</evidence>
<dbReference type="InterPro" id="IPR006311">
    <property type="entry name" value="TAT_signal"/>
</dbReference>
<dbReference type="PROSITE" id="PS51318">
    <property type="entry name" value="TAT"/>
    <property type="match status" value="1"/>
</dbReference>
<evidence type="ECO:0000313" key="4">
    <source>
        <dbReference type="EMBL" id="MBO2450804.1"/>
    </source>
</evidence>
<proteinExistence type="predicted"/>
<name>A0A939T6G4_9ACTN</name>
<feature type="chain" id="PRO_5036752575" evidence="2">
    <location>
        <begin position="25"/>
        <end position="263"/>
    </location>
</feature>
<feature type="domain" description="NodB homology" evidence="3">
    <location>
        <begin position="81"/>
        <end position="261"/>
    </location>
</feature>
<dbReference type="Pfam" id="PF01522">
    <property type="entry name" value="Polysacc_deac_1"/>
    <property type="match status" value="1"/>
</dbReference>
<protein>
    <submittedName>
        <fullName evidence="4">Polysaccharide deacetylase family protein</fullName>
    </submittedName>
</protein>
<dbReference type="InterPro" id="IPR002509">
    <property type="entry name" value="NODB_dom"/>
</dbReference>
<sequence>MAGLNRRQAIVSMAAAAVGVGAGAAPELLGLRNGSQAHADHHNPKKPKPPPDPGYAHGQPMHAVQNPVHSLRDLTPPAPPNAIALTIDDGPHPRYTPMMLDLLAEFGVVATFNLIGRQVLEFPAVVRRIAESGHQLADHTVNHPLNLVRLPPATMEKEISEAHDQIAQTTGRSPKFFRSPGGAWSPGVVQTATAHGMICVDWKIDPRDWARPGTAHISAEMLKAQAADVLLCHDGGGDRTQTIEALRSVIPALKQRGLTFVAL</sequence>
<feature type="region of interest" description="Disordered" evidence="1">
    <location>
        <begin position="35"/>
        <end position="61"/>
    </location>
</feature>
<dbReference type="SUPFAM" id="SSF88713">
    <property type="entry name" value="Glycoside hydrolase/deacetylase"/>
    <property type="match status" value="1"/>
</dbReference>
<accession>A0A939T6G4</accession>
<dbReference type="EMBL" id="JAGEOJ010000011">
    <property type="protein sequence ID" value="MBO2450804.1"/>
    <property type="molecule type" value="Genomic_DNA"/>
</dbReference>
<feature type="signal peptide" evidence="2">
    <location>
        <begin position="1"/>
        <end position="24"/>
    </location>
</feature>
<dbReference type="PROSITE" id="PS51677">
    <property type="entry name" value="NODB"/>
    <property type="match status" value="1"/>
</dbReference>
<comment type="caution">
    <text evidence="4">The sequence shown here is derived from an EMBL/GenBank/DDBJ whole genome shotgun (WGS) entry which is preliminary data.</text>
</comment>
<dbReference type="AlphaFoldDB" id="A0A939T6G4"/>
<dbReference type="InterPro" id="IPR050248">
    <property type="entry name" value="Polysacc_deacetylase_ArnD"/>
</dbReference>
<organism evidence="4 5">
    <name type="scientific">Actinomadura barringtoniae</name>
    <dbReference type="NCBI Taxonomy" id="1427535"/>
    <lineage>
        <taxon>Bacteria</taxon>
        <taxon>Bacillati</taxon>
        <taxon>Actinomycetota</taxon>
        <taxon>Actinomycetes</taxon>
        <taxon>Streptosporangiales</taxon>
        <taxon>Thermomonosporaceae</taxon>
        <taxon>Actinomadura</taxon>
    </lineage>
</organism>
<dbReference type="PANTHER" id="PTHR10587:SF137">
    <property type="entry name" value="4-DEOXY-4-FORMAMIDO-L-ARABINOSE-PHOSPHOUNDECAPRENOL DEFORMYLASE ARND-RELATED"/>
    <property type="match status" value="1"/>
</dbReference>
<dbReference type="Gene3D" id="3.20.20.370">
    <property type="entry name" value="Glycoside hydrolase/deacetylase"/>
    <property type="match status" value="1"/>
</dbReference>
<dbReference type="CDD" id="cd10917">
    <property type="entry name" value="CE4_NodB_like_6s_7s"/>
    <property type="match status" value="1"/>
</dbReference>
<evidence type="ECO:0000313" key="5">
    <source>
        <dbReference type="Proteomes" id="UP000669179"/>
    </source>
</evidence>
<dbReference type="PANTHER" id="PTHR10587">
    <property type="entry name" value="GLYCOSYL TRANSFERASE-RELATED"/>
    <property type="match status" value="1"/>
</dbReference>
<reference evidence="4" key="1">
    <citation type="submission" date="2021-03" db="EMBL/GenBank/DDBJ databases">
        <authorList>
            <person name="Kanchanasin P."/>
            <person name="Saeng-In P."/>
            <person name="Phongsopitanun W."/>
            <person name="Yuki M."/>
            <person name="Kudo T."/>
            <person name="Ohkuma M."/>
            <person name="Tanasupawat S."/>
        </authorList>
    </citation>
    <scope>NUCLEOTIDE SEQUENCE</scope>
    <source>
        <strain evidence="4">GKU 128</strain>
    </source>
</reference>
<dbReference type="GO" id="GO:0016810">
    <property type="term" value="F:hydrolase activity, acting on carbon-nitrogen (but not peptide) bonds"/>
    <property type="evidence" value="ECO:0007669"/>
    <property type="project" value="InterPro"/>
</dbReference>
<gene>
    <name evidence="4" type="ORF">J4573_27145</name>
</gene>
<dbReference type="Proteomes" id="UP000669179">
    <property type="component" value="Unassembled WGS sequence"/>
</dbReference>
<keyword evidence="2" id="KW-0732">Signal</keyword>
<dbReference type="InterPro" id="IPR011330">
    <property type="entry name" value="Glyco_hydro/deAcase_b/a-brl"/>
</dbReference>
<evidence type="ECO:0000259" key="3">
    <source>
        <dbReference type="PROSITE" id="PS51677"/>
    </source>
</evidence>
<keyword evidence="5" id="KW-1185">Reference proteome</keyword>
<evidence type="ECO:0000256" key="2">
    <source>
        <dbReference type="SAM" id="SignalP"/>
    </source>
</evidence>
<dbReference type="GO" id="GO:0005975">
    <property type="term" value="P:carbohydrate metabolic process"/>
    <property type="evidence" value="ECO:0007669"/>
    <property type="project" value="InterPro"/>
</dbReference>